<dbReference type="NCBIfam" id="TIGR00767">
    <property type="entry name" value="rho"/>
    <property type="match status" value="1"/>
</dbReference>
<evidence type="ECO:0000256" key="10">
    <source>
        <dbReference type="NCBIfam" id="TIGR00767"/>
    </source>
</evidence>
<feature type="binding site" evidence="9">
    <location>
        <begin position="373"/>
        <end position="378"/>
    </location>
    <ligand>
        <name>ATP</name>
        <dbReference type="ChEBI" id="CHEBI:30616"/>
    </ligand>
</feature>
<keyword evidence="7 9" id="KW-0805">Transcription regulation</keyword>
<dbReference type="GO" id="GO:0003723">
    <property type="term" value="F:RNA binding"/>
    <property type="evidence" value="ECO:0007669"/>
    <property type="project" value="UniProtKB-UniRule"/>
</dbReference>
<dbReference type="SUPFAM" id="SSF50249">
    <property type="entry name" value="Nucleic acid-binding proteins"/>
    <property type="match status" value="1"/>
</dbReference>
<keyword evidence="5 9" id="KW-0067">ATP-binding</keyword>
<dbReference type="eggNOG" id="COG1158">
    <property type="taxonomic scope" value="Bacteria"/>
</dbReference>
<dbReference type="Proteomes" id="UP000027665">
    <property type="component" value="Unassembled WGS sequence"/>
</dbReference>
<dbReference type="EC" id="3.6.4.-" evidence="9 10"/>
<dbReference type="AlphaFoldDB" id="A0A073J1A0"/>
<dbReference type="InterPro" id="IPR000194">
    <property type="entry name" value="ATPase_F1/V1/A1_a/bsu_nucl-bd"/>
</dbReference>
<dbReference type="PANTHER" id="PTHR46425:SF1">
    <property type="entry name" value="TRANSCRIPTION TERMINATION FACTOR RHO"/>
    <property type="match status" value="1"/>
</dbReference>
<dbReference type="InterPro" id="IPR003593">
    <property type="entry name" value="AAA+_ATPase"/>
</dbReference>
<evidence type="ECO:0000256" key="8">
    <source>
        <dbReference type="ARBA" id="ARBA00023163"/>
    </source>
</evidence>
<feature type="domain" description="Rho RNA-BD" evidence="13">
    <location>
        <begin position="257"/>
        <end position="330"/>
    </location>
</feature>
<evidence type="ECO:0000256" key="4">
    <source>
        <dbReference type="ARBA" id="ARBA00022806"/>
    </source>
</evidence>
<dbReference type="InterPro" id="IPR027417">
    <property type="entry name" value="P-loop_NTPase"/>
</dbReference>
<comment type="subunit">
    <text evidence="9">Homohexamer. The homohexamer assembles into an open ring structure.</text>
</comment>
<dbReference type="Pfam" id="PF07498">
    <property type="entry name" value="Rho_N"/>
    <property type="match status" value="1"/>
</dbReference>
<dbReference type="GO" id="GO:0008186">
    <property type="term" value="F:ATP-dependent activity, acting on RNA"/>
    <property type="evidence" value="ECO:0007669"/>
    <property type="project" value="UniProtKB-UniRule"/>
</dbReference>
<dbReference type="SMART" id="SM00357">
    <property type="entry name" value="CSP"/>
    <property type="match status" value="1"/>
</dbReference>
<evidence type="ECO:0000256" key="5">
    <source>
        <dbReference type="ARBA" id="ARBA00022840"/>
    </source>
</evidence>
<dbReference type="InterPro" id="IPR011112">
    <property type="entry name" value="Rho-like_N"/>
</dbReference>
<dbReference type="CDD" id="cd01128">
    <property type="entry name" value="rho_factor_C"/>
    <property type="match status" value="1"/>
</dbReference>
<dbReference type="SUPFAM" id="SSF52540">
    <property type="entry name" value="P-loop containing nucleoside triphosphate hydrolases"/>
    <property type="match status" value="1"/>
</dbReference>
<dbReference type="GO" id="GO:0004386">
    <property type="term" value="F:helicase activity"/>
    <property type="evidence" value="ECO:0007669"/>
    <property type="project" value="UniProtKB-UniRule"/>
</dbReference>
<comment type="function">
    <text evidence="9">Facilitates transcription termination by a mechanism that involves Rho binding to the nascent RNA, activation of Rho's RNA-dependent ATPase activity, and release of the mRNA from the DNA template.</text>
</comment>
<dbReference type="PANTHER" id="PTHR46425">
    <property type="entry name" value="TRANSCRIPTION TERMINATION FACTOR RHO"/>
    <property type="match status" value="1"/>
</dbReference>
<comment type="caution">
    <text evidence="9">Lacks conserved residue(s) required for the propagation of feature annotation.</text>
</comment>
<organism evidence="14 15">
    <name type="scientific">Synergistes jonesii</name>
    <dbReference type="NCBI Taxonomy" id="2754"/>
    <lineage>
        <taxon>Bacteria</taxon>
        <taxon>Thermotogati</taxon>
        <taxon>Synergistota</taxon>
        <taxon>Synergistia</taxon>
        <taxon>Synergistales</taxon>
        <taxon>Synergistaceae</taxon>
        <taxon>Synergistes</taxon>
    </lineage>
</organism>
<feature type="binding site" evidence="9">
    <location>
        <position position="416"/>
    </location>
    <ligand>
        <name>ATP</name>
        <dbReference type="ChEBI" id="CHEBI:30616"/>
    </ligand>
</feature>
<dbReference type="HAMAP" id="MF_01884">
    <property type="entry name" value="Rho"/>
    <property type="match status" value="1"/>
</dbReference>
<dbReference type="SUPFAM" id="SSF68912">
    <property type="entry name" value="Rho N-terminal domain-like"/>
    <property type="match status" value="1"/>
</dbReference>
<name>A0A073J1A0_9BACT</name>
<dbReference type="InterPro" id="IPR012340">
    <property type="entry name" value="NA-bd_OB-fold"/>
</dbReference>
<dbReference type="PROSITE" id="PS51856">
    <property type="entry name" value="RHO_RNA_BD"/>
    <property type="match status" value="1"/>
</dbReference>
<evidence type="ECO:0000256" key="11">
    <source>
        <dbReference type="PROSITE-ProRule" id="PRU01203"/>
    </source>
</evidence>
<reference evidence="14 15" key="1">
    <citation type="submission" date="2014-04" db="EMBL/GenBank/DDBJ databases">
        <title>Draft Genome Sequence of Synergistes jonesii.</title>
        <authorList>
            <person name="Coil D.A."/>
            <person name="Eisen J.A."/>
            <person name="Holland-Moritz H.E."/>
        </authorList>
    </citation>
    <scope>NUCLEOTIDE SEQUENCE [LARGE SCALE GENOMIC DNA]</scope>
    <source>
        <strain evidence="14 15">78-1</strain>
    </source>
</reference>
<feature type="compositionally biased region" description="Acidic residues" evidence="12">
    <location>
        <begin position="67"/>
        <end position="79"/>
    </location>
</feature>
<dbReference type="Pfam" id="PF07497">
    <property type="entry name" value="Rho_RNA_bind"/>
    <property type="match status" value="1"/>
</dbReference>
<dbReference type="InterPro" id="IPR011113">
    <property type="entry name" value="Rho_RNA-bd"/>
</dbReference>
<dbReference type="GO" id="GO:0006353">
    <property type="term" value="P:DNA-templated transcription termination"/>
    <property type="evidence" value="ECO:0007669"/>
    <property type="project" value="UniProtKB-UniRule"/>
</dbReference>
<dbReference type="SMART" id="SM00382">
    <property type="entry name" value="AAA"/>
    <property type="match status" value="1"/>
</dbReference>
<evidence type="ECO:0000256" key="2">
    <source>
        <dbReference type="ARBA" id="ARBA00022741"/>
    </source>
</evidence>
<keyword evidence="15" id="KW-1185">Reference proteome</keyword>
<feature type="region of interest" description="Disordered" evidence="12">
    <location>
        <begin position="1"/>
        <end position="201"/>
    </location>
</feature>
<keyword evidence="3 9" id="KW-0378">Hydrolase</keyword>
<dbReference type="InterPro" id="IPR036269">
    <property type="entry name" value="Rho_N_sf"/>
</dbReference>
<dbReference type="Gene3D" id="3.40.50.300">
    <property type="entry name" value="P-loop containing nucleotide triphosphate hydrolases"/>
    <property type="match status" value="1"/>
</dbReference>
<dbReference type="EMBL" id="JMKI01000047">
    <property type="protein sequence ID" value="KEJ91462.1"/>
    <property type="molecule type" value="Genomic_DNA"/>
</dbReference>
<evidence type="ECO:0000256" key="6">
    <source>
        <dbReference type="ARBA" id="ARBA00022884"/>
    </source>
</evidence>
<dbReference type="GO" id="GO:0005524">
    <property type="term" value="F:ATP binding"/>
    <property type="evidence" value="ECO:0007669"/>
    <property type="project" value="UniProtKB-UniRule"/>
</dbReference>
<dbReference type="Gene3D" id="2.40.50.140">
    <property type="entry name" value="Nucleic acid-binding proteins"/>
    <property type="match status" value="1"/>
</dbReference>
<dbReference type="InterPro" id="IPR041703">
    <property type="entry name" value="Rho_factor_ATP-bd"/>
</dbReference>
<evidence type="ECO:0000259" key="13">
    <source>
        <dbReference type="PROSITE" id="PS51856"/>
    </source>
</evidence>
<evidence type="ECO:0000256" key="3">
    <source>
        <dbReference type="ARBA" id="ARBA00022801"/>
    </source>
</evidence>
<protein>
    <recommendedName>
        <fullName evidence="9 10">Transcription termination factor Rho</fullName>
        <ecNumber evidence="9 10">3.6.4.-</ecNumber>
    </recommendedName>
    <alternativeName>
        <fullName evidence="9">ATP-dependent helicase Rho</fullName>
    </alternativeName>
</protein>
<evidence type="ECO:0000256" key="9">
    <source>
        <dbReference type="HAMAP-Rule" id="MF_01884"/>
    </source>
</evidence>
<sequence length="623" mass="69657">MPRRKKEPTDESAVAVKRRYVRKGGAENAEEAQPADTEERQPEGTQEGQEEAVVRRRTYTRRKKEESAEEGSETEAPAEEAEKPRRGRRRKSEEDSGQTLLPFERPSGGEDESEETQPKRRRGRISNKEKERLAALASGSAEKEEGGALAPEKGGEEAEAAIPEEAGEKDFTGRENESAEEEEAVSEEEPQPYDSQENGKGQIRHEHPKLTFNQLDAQTLAELRKIAKKIGVASVTTHRKDDLINDILKTQAESLGYRFNGGTLECTEEGYGFLRPSGLLPSSNDIYVSASQIRRFGLRNGDVVWGVIRPPKDQEHYEAMLRVENVNFTDPEAARHRPHFENLTPIFPTEKLRLETDRRQLATRIVDIFAPIGKGQRALIVSPPKAGKTTLLKNIAHSVTTNHPEVILMVLLIDERPEEVTDMARSVDGEIIASTFDRPAEEHLRVAKLALEKAKRLVEVSKDVVLLLDSITRLARASNLVVPPSGRTLSGGMDPAALYFPKKFFGAARNIENGGSLTIIGTSLVETGSRMDDVIYEEFKGTGNMEVHLSRKISELRIFPALDITRSGTRKEELMVPEDDLKRIWALRRKIANMDEAEVLNLILEKLRITPTNRDFLATIKVG</sequence>
<evidence type="ECO:0000313" key="15">
    <source>
        <dbReference type="Proteomes" id="UP000027665"/>
    </source>
</evidence>
<feature type="binding site" evidence="9">
    <location>
        <begin position="385"/>
        <end position="390"/>
    </location>
    <ligand>
        <name>ATP</name>
        <dbReference type="ChEBI" id="CHEBI:30616"/>
    </ligand>
</feature>
<keyword evidence="1 9" id="KW-0806">Transcription termination</keyword>
<dbReference type="Pfam" id="PF00006">
    <property type="entry name" value="ATP-synt_ab"/>
    <property type="match status" value="1"/>
</dbReference>
<feature type="compositionally biased region" description="Acidic residues" evidence="12">
    <location>
        <begin position="178"/>
        <end position="191"/>
    </location>
</feature>
<dbReference type="NCBIfam" id="NF006886">
    <property type="entry name" value="PRK09376.1"/>
    <property type="match status" value="1"/>
</dbReference>
<dbReference type="STRING" id="2754.EH55_09645"/>
<dbReference type="GO" id="GO:0016787">
    <property type="term" value="F:hydrolase activity"/>
    <property type="evidence" value="ECO:0007669"/>
    <property type="project" value="UniProtKB-KW"/>
</dbReference>
<evidence type="ECO:0000256" key="12">
    <source>
        <dbReference type="SAM" id="MobiDB-lite"/>
    </source>
</evidence>
<dbReference type="InterPro" id="IPR004665">
    <property type="entry name" value="Term_rho"/>
</dbReference>
<evidence type="ECO:0000256" key="1">
    <source>
        <dbReference type="ARBA" id="ARBA00022472"/>
    </source>
</evidence>
<comment type="similarity">
    <text evidence="9 11">Belongs to the Rho family.</text>
</comment>
<dbReference type="InterPro" id="IPR011129">
    <property type="entry name" value="CSD"/>
</dbReference>
<keyword evidence="4 9" id="KW-0347">Helicase</keyword>
<dbReference type="SMART" id="SM00959">
    <property type="entry name" value="Rho_N"/>
    <property type="match status" value="1"/>
</dbReference>
<gene>
    <name evidence="9" type="primary">rho</name>
    <name evidence="14" type="ORF">EH55_09645</name>
</gene>
<evidence type="ECO:0000256" key="7">
    <source>
        <dbReference type="ARBA" id="ARBA00023015"/>
    </source>
</evidence>
<comment type="caution">
    <text evidence="14">The sequence shown here is derived from an EMBL/GenBank/DDBJ whole genome shotgun (WGS) entry which is preliminary data.</text>
</comment>
<dbReference type="CDD" id="cd04459">
    <property type="entry name" value="Rho_CSD"/>
    <property type="match status" value="1"/>
</dbReference>
<keyword evidence="8 9" id="KW-0804">Transcription</keyword>
<keyword evidence="6 9" id="KW-0694">RNA-binding</keyword>
<evidence type="ECO:0000313" key="14">
    <source>
        <dbReference type="EMBL" id="KEJ91462.1"/>
    </source>
</evidence>
<proteinExistence type="inferred from homology"/>
<feature type="compositionally biased region" description="Basic and acidic residues" evidence="12">
    <location>
        <begin position="166"/>
        <end position="177"/>
    </location>
</feature>
<accession>A0A073J1A0</accession>
<keyword evidence="2 9" id="KW-0547">Nucleotide-binding</keyword>